<accession>A0A1V3U448</accession>
<evidence type="ECO:0000313" key="1">
    <source>
        <dbReference type="EMBL" id="OOH97608.1"/>
    </source>
</evidence>
<dbReference type="STRING" id="238.BBD35_01115"/>
<comment type="caution">
    <text evidence="1">The sequence shown here is derived from an EMBL/GenBank/DDBJ whole genome shotgun (WGS) entry which is preliminary data.</text>
</comment>
<dbReference type="EMBL" id="MPOG01000003">
    <property type="protein sequence ID" value="OOH97608.1"/>
    <property type="molecule type" value="Genomic_DNA"/>
</dbReference>
<name>A0A1V3U448_ELIME</name>
<gene>
    <name evidence="1" type="ORF">BMF97_03020</name>
</gene>
<organism evidence="1 2">
    <name type="scientific">Elizabethkingia meningoseptica</name>
    <name type="common">Chryseobacterium meningosepticum</name>
    <dbReference type="NCBI Taxonomy" id="238"/>
    <lineage>
        <taxon>Bacteria</taxon>
        <taxon>Pseudomonadati</taxon>
        <taxon>Bacteroidota</taxon>
        <taxon>Flavobacteriia</taxon>
        <taxon>Flavobacteriales</taxon>
        <taxon>Weeksellaceae</taxon>
        <taxon>Elizabethkingia</taxon>
    </lineage>
</organism>
<evidence type="ECO:0008006" key="3">
    <source>
        <dbReference type="Google" id="ProtNLM"/>
    </source>
</evidence>
<dbReference type="AlphaFoldDB" id="A0A1V3U448"/>
<dbReference type="OrthoDB" id="710926at2"/>
<proteinExistence type="predicted"/>
<keyword evidence="2" id="KW-1185">Reference proteome</keyword>
<dbReference type="eggNOG" id="ENOG50330RK">
    <property type="taxonomic scope" value="Bacteria"/>
</dbReference>
<protein>
    <recommendedName>
        <fullName evidence="3">DUF4177 domain-containing protein</fullName>
    </recommendedName>
</protein>
<dbReference type="RefSeq" id="WP_069215660.1">
    <property type="nucleotide sequence ID" value="NZ_CP016378.1"/>
</dbReference>
<evidence type="ECO:0000313" key="2">
    <source>
        <dbReference type="Proteomes" id="UP000188947"/>
    </source>
</evidence>
<sequence length="90" mass="10316">MEKEYKVVPFIATLNQQKQTVKVIAEQLEDLIKIYTNQGWEYIRLESVSTYVQPDNGCFGIGGKPGFMASYQMVVFSKEMDNEVLINTDN</sequence>
<reference evidence="1 2" key="1">
    <citation type="submission" date="2016-11" db="EMBL/GenBank/DDBJ databases">
        <title>Genome sequence and comparative genomic analysis of clinical strain Elizabethkingia meningoseptica 61421 PRCM.</title>
        <authorList>
            <person name="Wang M."/>
            <person name="Hu S."/>
            <person name="Cao L."/>
            <person name="Jiang T."/>
            <person name="Zhou Y."/>
            <person name="Ming D."/>
        </authorList>
    </citation>
    <scope>NUCLEOTIDE SEQUENCE [LARGE SCALE GENOMIC DNA]</scope>
    <source>
        <strain evidence="1 2">61421 PRCM</strain>
    </source>
</reference>
<dbReference type="Proteomes" id="UP000188947">
    <property type="component" value="Unassembled WGS sequence"/>
</dbReference>